<evidence type="ECO:0000256" key="7">
    <source>
        <dbReference type="SAM" id="Phobius"/>
    </source>
</evidence>
<proteinExistence type="predicted"/>
<dbReference type="GO" id="GO:0005886">
    <property type="term" value="C:plasma membrane"/>
    <property type="evidence" value="ECO:0007669"/>
    <property type="project" value="UniProtKB-SubCell"/>
</dbReference>
<dbReference type="Pfam" id="PF03600">
    <property type="entry name" value="CitMHS"/>
    <property type="match status" value="1"/>
</dbReference>
<comment type="caution">
    <text evidence="9">The sequence shown here is derived from an EMBL/GenBank/DDBJ whole genome shotgun (WGS) entry which is preliminary data.</text>
</comment>
<name>T1BMZ0_9ZZZZ</name>
<keyword evidence="4 7" id="KW-0812">Transmembrane</keyword>
<evidence type="ECO:0000256" key="3">
    <source>
        <dbReference type="ARBA" id="ARBA00022475"/>
    </source>
</evidence>
<evidence type="ECO:0000313" key="9">
    <source>
        <dbReference type="EMBL" id="EQD71137.1"/>
    </source>
</evidence>
<dbReference type="PANTHER" id="PTHR43302:SF5">
    <property type="entry name" value="TRANSPORTER ARSB-RELATED"/>
    <property type="match status" value="1"/>
</dbReference>
<keyword evidence="5 7" id="KW-1133">Transmembrane helix</keyword>
<accession>T1BMZ0</accession>
<evidence type="ECO:0000256" key="5">
    <source>
        <dbReference type="ARBA" id="ARBA00022989"/>
    </source>
</evidence>
<keyword evidence="2" id="KW-0813">Transport</keyword>
<feature type="domain" description="Citrate transporter-like" evidence="8">
    <location>
        <begin position="11"/>
        <end position="212"/>
    </location>
</feature>
<reference evidence="9" key="2">
    <citation type="journal article" date="2014" name="ISME J.">
        <title>Microbial stratification in low pH oxic and suboxic macroscopic growths along an acid mine drainage.</title>
        <authorList>
            <person name="Mendez-Garcia C."/>
            <person name="Mesa V."/>
            <person name="Sprenger R.R."/>
            <person name="Richter M."/>
            <person name="Diez M.S."/>
            <person name="Solano J."/>
            <person name="Bargiela R."/>
            <person name="Golyshina O.V."/>
            <person name="Manteca A."/>
            <person name="Ramos J.L."/>
            <person name="Gallego J.R."/>
            <person name="Llorente I."/>
            <person name="Martins Dos Santos V.A."/>
            <person name="Jensen O.N."/>
            <person name="Pelaez A.I."/>
            <person name="Sanchez J."/>
            <person name="Ferrer M."/>
        </authorList>
    </citation>
    <scope>NUCLEOTIDE SEQUENCE</scope>
</reference>
<dbReference type="EMBL" id="AUZY01002891">
    <property type="protein sequence ID" value="EQD71137.1"/>
    <property type="molecule type" value="Genomic_DNA"/>
</dbReference>
<evidence type="ECO:0000259" key="8">
    <source>
        <dbReference type="Pfam" id="PF03600"/>
    </source>
</evidence>
<feature type="transmembrane region" description="Helical" evidence="7">
    <location>
        <begin position="200"/>
        <end position="227"/>
    </location>
</feature>
<organism evidence="9">
    <name type="scientific">mine drainage metagenome</name>
    <dbReference type="NCBI Taxonomy" id="410659"/>
    <lineage>
        <taxon>unclassified sequences</taxon>
        <taxon>metagenomes</taxon>
        <taxon>ecological metagenomes</taxon>
    </lineage>
</organism>
<evidence type="ECO:0000256" key="1">
    <source>
        <dbReference type="ARBA" id="ARBA00004651"/>
    </source>
</evidence>
<gene>
    <name evidence="9" type="ORF">B1B_04620</name>
</gene>
<feature type="transmembrane region" description="Helical" evidence="7">
    <location>
        <begin position="87"/>
        <end position="108"/>
    </location>
</feature>
<sequence>MTAPIAVFLRYLLLPAAAGLIVGGYFLRWQFAAKLAPAEAIYPKIRSEAPPLWVRGGWGARIREYPALVLSPATILVLFGADIGGALGLFTAPPIWEIAIAGGVLLLAASSHRIRLLREIPWSILALFLGLFIVVQASVEGGVIQAAEGLFPLPGPGSVPLSILAITGSSLVGSQVVSNVPWVALQIPILTGLGYTGGNILAWLALAGASTLAGNVSLLGAASNLIVAERADRSGVRLSL</sequence>
<dbReference type="PANTHER" id="PTHR43302">
    <property type="entry name" value="TRANSPORTER ARSB-RELATED"/>
    <property type="match status" value="1"/>
</dbReference>
<keyword evidence="6 7" id="KW-0472">Membrane</keyword>
<keyword evidence="3" id="KW-1003">Cell membrane</keyword>
<comment type="subcellular location">
    <subcellularLocation>
        <location evidence="1">Cell membrane</location>
        <topology evidence="1">Multi-pass membrane protein</topology>
    </subcellularLocation>
</comment>
<dbReference type="AlphaFoldDB" id="T1BMZ0"/>
<evidence type="ECO:0000256" key="6">
    <source>
        <dbReference type="ARBA" id="ARBA00023136"/>
    </source>
</evidence>
<feature type="transmembrane region" description="Helical" evidence="7">
    <location>
        <begin position="120"/>
        <end position="139"/>
    </location>
</feature>
<evidence type="ECO:0000256" key="4">
    <source>
        <dbReference type="ARBA" id="ARBA00022692"/>
    </source>
</evidence>
<protein>
    <submittedName>
        <fullName evidence="9">Citrate transporter</fullName>
    </submittedName>
</protein>
<evidence type="ECO:0000256" key="2">
    <source>
        <dbReference type="ARBA" id="ARBA00022448"/>
    </source>
</evidence>
<reference evidence="9" key="1">
    <citation type="submission" date="2013-08" db="EMBL/GenBank/DDBJ databases">
        <authorList>
            <person name="Mendez C."/>
            <person name="Richter M."/>
            <person name="Ferrer M."/>
            <person name="Sanchez J."/>
        </authorList>
    </citation>
    <scope>NUCLEOTIDE SEQUENCE</scope>
</reference>
<dbReference type="InterPro" id="IPR004680">
    <property type="entry name" value="Cit_transptr-like_dom"/>
</dbReference>
<dbReference type="GO" id="GO:0055085">
    <property type="term" value="P:transmembrane transport"/>
    <property type="evidence" value="ECO:0007669"/>
    <property type="project" value="InterPro"/>
</dbReference>
<feature type="transmembrane region" description="Helical" evidence="7">
    <location>
        <begin position="6"/>
        <end position="27"/>
    </location>
</feature>
<feature type="non-terminal residue" evidence="9">
    <location>
        <position position="240"/>
    </location>
</feature>